<evidence type="ECO:0000313" key="1">
    <source>
        <dbReference type="EMBL" id="SDM56742.1"/>
    </source>
</evidence>
<dbReference type="Proteomes" id="UP000199759">
    <property type="component" value="Unassembled WGS sequence"/>
</dbReference>
<protein>
    <submittedName>
        <fullName evidence="1">Type I restriction enzyme, R subunit</fullName>
    </submittedName>
</protein>
<sequence length="53" mass="6094">MISEYHFTSKAPLSDTVIEALNEKPKIRERKTVVDRVIDRLRDLTATFDEGMG</sequence>
<gene>
    <name evidence="1" type="ORF">SAMN04488568_11456</name>
</gene>
<dbReference type="EMBL" id="FNHG01000014">
    <property type="protein sequence ID" value="SDM56742.1"/>
    <property type="molecule type" value="Genomic_DNA"/>
</dbReference>
<dbReference type="STRING" id="144026.SAMN04488568_11456"/>
<dbReference type="RefSeq" id="WP_176780339.1">
    <property type="nucleotide sequence ID" value="NZ_FNHG01000014.1"/>
</dbReference>
<proteinExistence type="predicted"/>
<evidence type="ECO:0000313" key="2">
    <source>
        <dbReference type="Proteomes" id="UP000199759"/>
    </source>
</evidence>
<reference evidence="1 2" key="1">
    <citation type="submission" date="2016-10" db="EMBL/GenBank/DDBJ databases">
        <authorList>
            <person name="de Groot N.N."/>
        </authorList>
    </citation>
    <scope>NUCLEOTIDE SEQUENCE [LARGE SCALE GENOMIC DNA]</scope>
    <source>
        <strain evidence="1 2">DSM 16077</strain>
    </source>
</reference>
<dbReference type="AlphaFoldDB" id="A0A1G9UA80"/>
<organism evidence="1 2">
    <name type="scientific">Maricaulis salignorans</name>
    <dbReference type="NCBI Taxonomy" id="144026"/>
    <lineage>
        <taxon>Bacteria</taxon>
        <taxon>Pseudomonadati</taxon>
        <taxon>Pseudomonadota</taxon>
        <taxon>Alphaproteobacteria</taxon>
        <taxon>Maricaulales</taxon>
        <taxon>Maricaulaceae</taxon>
        <taxon>Maricaulis</taxon>
    </lineage>
</organism>
<accession>A0A1G9UA80</accession>
<name>A0A1G9UA80_9PROT</name>
<keyword evidence="2" id="KW-1185">Reference proteome</keyword>